<dbReference type="Proteomes" id="UP000249873">
    <property type="component" value="Chromosome"/>
</dbReference>
<dbReference type="SUPFAM" id="SSF53474">
    <property type="entry name" value="alpha/beta-Hydrolases"/>
    <property type="match status" value="1"/>
</dbReference>
<name>A0A2Z4G9E3_9BACT</name>
<dbReference type="Pfam" id="PF12697">
    <property type="entry name" value="Abhydrolase_6"/>
    <property type="match status" value="1"/>
</dbReference>
<dbReference type="PRINTS" id="PR00111">
    <property type="entry name" value="ABHYDROLASE"/>
</dbReference>
<dbReference type="InterPro" id="IPR000073">
    <property type="entry name" value="AB_hydrolase_1"/>
</dbReference>
<proteinExistence type="predicted"/>
<dbReference type="InterPro" id="IPR029058">
    <property type="entry name" value="AB_hydrolase_fold"/>
</dbReference>
<dbReference type="InterPro" id="IPR050266">
    <property type="entry name" value="AB_hydrolase_sf"/>
</dbReference>
<evidence type="ECO:0000313" key="2">
    <source>
        <dbReference type="EMBL" id="AWV97831.1"/>
    </source>
</evidence>
<dbReference type="PANTHER" id="PTHR43798">
    <property type="entry name" value="MONOACYLGLYCEROL LIPASE"/>
    <property type="match status" value="1"/>
</dbReference>
<dbReference type="AlphaFoldDB" id="A0A2Z4G9E3"/>
<evidence type="ECO:0000259" key="1">
    <source>
        <dbReference type="Pfam" id="PF12697"/>
    </source>
</evidence>
<dbReference type="KEGG" id="als:DJ013_06480"/>
<accession>A0A2Z4G9E3</accession>
<dbReference type="RefSeq" id="WP_111370933.1">
    <property type="nucleotide sequence ID" value="NZ_CP029480.1"/>
</dbReference>
<protein>
    <recommendedName>
        <fullName evidence="1">AB hydrolase-1 domain-containing protein</fullName>
    </recommendedName>
</protein>
<dbReference type="Gene3D" id="3.40.50.1820">
    <property type="entry name" value="alpha/beta hydrolase"/>
    <property type="match status" value="1"/>
</dbReference>
<dbReference type="OrthoDB" id="252464at2"/>
<keyword evidence="3" id="KW-1185">Reference proteome</keyword>
<sequence length="240" mass="27205">MKVVLLHGFGENPDIWESFVKKLPSSYEFISLDYSKIAFCQTIDQYAQWVHTEIEQREITRFVLIGHSMGGYIALAYAEKHAEYLAGLGLFHSTAYGDAEEKKKNRDKTMAFIERRGTAAFIDGFLPNMYNEDFVRKNGVFIRQQLDDNKKLPKEALIQATVAMKNRPDRTPVLKKLKIPVMFIVGKKDLFIPFEDAIAQVAMLQNPYVLILAHAAHAGMKESPDSCAGLTSDFLEACFD</sequence>
<gene>
    <name evidence="2" type="ORF">DJ013_06480</name>
</gene>
<feature type="domain" description="AB hydrolase-1" evidence="1">
    <location>
        <begin position="3"/>
        <end position="228"/>
    </location>
</feature>
<organism evidence="2 3">
    <name type="scientific">Arcticibacterium luteifluviistationis</name>
    <dbReference type="NCBI Taxonomy" id="1784714"/>
    <lineage>
        <taxon>Bacteria</taxon>
        <taxon>Pseudomonadati</taxon>
        <taxon>Bacteroidota</taxon>
        <taxon>Cytophagia</taxon>
        <taxon>Cytophagales</taxon>
        <taxon>Leadbetterellaceae</taxon>
        <taxon>Arcticibacterium</taxon>
    </lineage>
</organism>
<reference evidence="2 3" key="1">
    <citation type="submission" date="2018-05" db="EMBL/GenBank/DDBJ databases">
        <title>Complete genome sequence of Arcticibacterium luteifluviistationis SM1504T, a cytophagaceae bacterium isolated from Arctic surface seawater.</title>
        <authorList>
            <person name="Li Y."/>
            <person name="Qin Q.-L."/>
        </authorList>
    </citation>
    <scope>NUCLEOTIDE SEQUENCE [LARGE SCALE GENOMIC DNA]</scope>
    <source>
        <strain evidence="2 3">SM1504</strain>
    </source>
</reference>
<dbReference type="EMBL" id="CP029480">
    <property type="protein sequence ID" value="AWV97831.1"/>
    <property type="molecule type" value="Genomic_DNA"/>
</dbReference>
<evidence type="ECO:0000313" key="3">
    <source>
        <dbReference type="Proteomes" id="UP000249873"/>
    </source>
</evidence>